<proteinExistence type="predicted"/>
<keyword evidence="9" id="KW-1185">Reference proteome</keyword>
<feature type="domain" description="Thioredoxin" evidence="7">
    <location>
        <begin position="272"/>
        <end position="420"/>
    </location>
</feature>
<dbReference type="PROSITE" id="PS51352">
    <property type="entry name" value="THIOREDOXIN_2"/>
    <property type="match status" value="1"/>
</dbReference>
<dbReference type="PANTHER" id="PTHR42852:SF13">
    <property type="entry name" value="PROTEIN DIPZ"/>
    <property type="match status" value="1"/>
</dbReference>
<dbReference type="SUPFAM" id="SSF52833">
    <property type="entry name" value="Thioredoxin-like"/>
    <property type="match status" value="1"/>
</dbReference>
<dbReference type="Gene3D" id="2.60.120.260">
    <property type="entry name" value="Galactose-binding domain-like"/>
    <property type="match status" value="1"/>
</dbReference>
<evidence type="ECO:0000259" key="7">
    <source>
        <dbReference type="PROSITE" id="PS51352"/>
    </source>
</evidence>
<dbReference type="Pfam" id="PF02683">
    <property type="entry name" value="DsbD_TM"/>
    <property type="match status" value="1"/>
</dbReference>
<evidence type="ECO:0000256" key="6">
    <source>
        <dbReference type="SAM" id="Phobius"/>
    </source>
</evidence>
<dbReference type="STRING" id="1348253.LK09_16985"/>
<evidence type="ECO:0000256" key="5">
    <source>
        <dbReference type="ARBA" id="ARBA00023136"/>
    </source>
</evidence>
<dbReference type="InterPro" id="IPR013766">
    <property type="entry name" value="Thioredoxin_domain"/>
</dbReference>
<dbReference type="InterPro" id="IPR000866">
    <property type="entry name" value="AhpC/TSA"/>
</dbReference>
<dbReference type="RefSeq" id="WP_039402244.1">
    <property type="nucleotide sequence ID" value="NZ_JTDK01000017.1"/>
</dbReference>
<dbReference type="PANTHER" id="PTHR42852">
    <property type="entry name" value="THIOL:DISULFIDE INTERCHANGE PROTEIN DSBE"/>
    <property type="match status" value="1"/>
</dbReference>
<evidence type="ECO:0000313" key="8">
    <source>
        <dbReference type="EMBL" id="KHK96045.1"/>
    </source>
</evidence>
<name>A0A0B1ZXU0_9MICO</name>
<sequence>MELVVIGLLGGLITGISPCILPVLPVIFLTGGAQSARFDGTDGPAPASRWRPYLVILGLVTSFTLVTLVGSLLLGLLHLPQDIIRWVGIGVLVLIGIGLLVPRVERLLERPFQRLARRSEVPNRGSGLGVGFALGAVFVPCAGPVLAAIIVAGSTGRIGADTVLLTVSFAIGVAVPLLIFALAGRGLVERIRAFRTHERGLRITAGIAMLALAVGLTFNVPQAVQQLVPDYTAQLQQNLTDNPNAQKALNLGGLVTNANKDLSKCTNGSPTLQSCGTAPAFTGITGWLNTPNGAPVQLAALKGRVVLVDFWAYSCINCRRSIPHVVAWDRAYRAAGLDVIGIHSPEYAFEKDAANVAAGARGFGITYPVGLDNNLSTWTTYRNRYWPAHYLIDAKGVVRQIVFGEGDYAATEKLIRRLLTQAHPGVTLPASTEVADDTPTAGSTTRETYLGYAKDVNFAGPAAYRQGTSTFALPSRQADDTFALSGRWTLAAQSATPAAPDAHIRLRFHASRVEMVLGGHGTVTVRLDGGAPKVISVAGRPDAHVIASGVSAGQHTIDVTSTLGVQAYSFTYG</sequence>
<reference evidence="8 9" key="1">
    <citation type="submission" date="2014-11" db="EMBL/GenBank/DDBJ databases">
        <title>Genome sequence of Microbacterium mangrovi MUSC 115(T).</title>
        <authorList>
            <person name="Lee L.-H."/>
        </authorList>
    </citation>
    <scope>NUCLEOTIDE SEQUENCE [LARGE SCALE GENOMIC DNA]</scope>
    <source>
        <strain evidence="8 9">MUSC 115</strain>
    </source>
</reference>
<keyword evidence="5 6" id="KW-0472">Membrane</keyword>
<evidence type="ECO:0000256" key="4">
    <source>
        <dbReference type="ARBA" id="ARBA00022989"/>
    </source>
</evidence>
<feature type="transmembrane region" description="Helical" evidence="6">
    <location>
        <begin position="6"/>
        <end position="32"/>
    </location>
</feature>
<dbReference type="Proteomes" id="UP000031030">
    <property type="component" value="Unassembled WGS sequence"/>
</dbReference>
<keyword evidence="2" id="KW-1003">Cell membrane</keyword>
<evidence type="ECO:0000256" key="2">
    <source>
        <dbReference type="ARBA" id="ARBA00022475"/>
    </source>
</evidence>
<comment type="subcellular location">
    <subcellularLocation>
        <location evidence="1">Cell membrane</location>
        <topology evidence="1">Multi-pass membrane protein</topology>
    </subcellularLocation>
</comment>
<dbReference type="GO" id="GO:0017004">
    <property type="term" value="P:cytochrome complex assembly"/>
    <property type="evidence" value="ECO:0007669"/>
    <property type="project" value="InterPro"/>
</dbReference>
<dbReference type="InterPro" id="IPR003834">
    <property type="entry name" value="Cyt_c_assmbl_TM_dom"/>
</dbReference>
<evidence type="ECO:0000256" key="3">
    <source>
        <dbReference type="ARBA" id="ARBA00022692"/>
    </source>
</evidence>
<evidence type="ECO:0000256" key="1">
    <source>
        <dbReference type="ARBA" id="ARBA00004651"/>
    </source>
</evidence>
<dbReference type="OrthoDB" id="9811352at2"/>
<feature type="transmembrane region" description="Helical" evidence="6">
    <location>
        <begin position="83"/>
        <end position="104"/>
    </location>
</feature>
<keyword evidence="4 6" id="KW-1133">Transmembrane helix</keyword>
<dbReference type="GO" id="GO:0005886">
    <property type="term" value="C:plasma membrane"/>
    <property type="evidence" value="ECO:0007669"/>
    <property type="project" value="UniProtKB-SubCell"/>
</dbReference>
<gene>
    <name evidence="8" type="ORF">LK09_16985</name>
</gene>
<protein>
    <submittedName>
        <fullName evidence="8">Thiol:disulfide interchange protein</fullName>
    </submittedName>
</protein>
<dbReference type="AlphaFoldDB" id="A0A0B1ZXU0"/>
<dbReference type="Gene3D" id="3.40.30.10">
    <property type="entry name" value="Glutaredoxin"/>
    <property type="match status" value="1"/>
</dbReference>
<feature type="transmembrane region" description="Helical" evidence="6">
    <location>
        <begin position="200"/>
        <end position="218"/>
    </location>
</feature>
<dbReference type="GO" id="GO:0016491">
    <property type="term" value="F:oxidoreductase activity"/>
    <property type="evidence" value="ECO:0007669"/>
    <property type="project" value="InterPro"/>
</dbReference>
<keyword evidence="3 6" id="KW-0812">Transmembrane</keyword>
<organism evidence="8 9">
    <name type="scientific">Microbacterium mangrovi</name>
    <dbReference type="NCBI Taxonomy" id="1348253"/>
    <lineage>
        <taxon>Bacteria</taxon>
        <taxon>Bacillati</taxon>
        <taxon>Actinomycetota</taxon>
        <taxon>Actinomycetes</taxon>
        <taxon>Micrococcales</taxon>
        <taxon>Microbacteriaceae</taxon>
        <taxon>Microbacterium</taxon>
    </lineage>
</organism>
<comment type="caution">
    <text evidence="8">The sequence shown here is derived from an EMBL/GenBank/DDBJ whole genome shotgun (WGS) entry which is preliminary data.</text>
</comment>
<dbReference type="EMBL" id="JTDK01000017">
    <property type="protein sequence ID" value="KHK96045.1"/>
    <property type="molecule type" value="Genomic_DNA"/>
</dbReference>
<accession>A0A0B1ZXU0</accession>
<dbReference type="InterPro" id="IPR036249">
    <property type="entry name" value="Thioredoxin-like_sf"/>
</dbReference>
<dbReference type="Pfam" id="PF17991">
    <property type="entry name" value="Thioredoxin_10"/>
    <property type="match status" value="1"/>
</dbReference>
<dbReference type="GO" id="GO:0016209">
    <property type="term" value="F:antioxidant activity"/>
    <property type="evidence" value="ECO:0007669"/>
    <property type="project" value="InterPro"/>
</dbReference>
<dbReference type="InterPro" id="IPR041017">
    <property type="entry name" value="Thioredoxin_10"/>
</dbReference>
<dbReference type="InterPro" id="IPR050553">
    <property type="entry name" value="Thioredoxin_ResA/DsbE_sf"/>
</dbReference>
<evidence type="ECO:0000313" key="9">
    <source>
        <dbReference type="Proteomes" id="UP000031030"/>
    </source>
</evidence>
<feature type="transmembrane region" description="Helical" evidence="6">
    <location>
        <begin position="125"/>
        <end position="151"/>
    </location>
</feature>
<feature type="transmembrane region" description="Helical" evidence="6">
    <location>
        <begin position="163"/>
        <end position="188"/>
    </location>
</feature>
<dbReference type="Pfam" id="PF00578">
    <property type="entry name" value="AhpC-TSA"/>
    <property type="match status" value="1"/>
</dbReference>
<feature type="transmembrane region" description="Helical" evidence="6">
    <location>
        <begin position="53"/>
        <end position="77"/>
    </location>
</feature>